<proteinExistence type="predicted"/>
<keyword evidence="2" id="KW-0614">Plasmid</keyword>
<protein>
    <recommendedName>
        <fullName evidence="1">Plasmid pRiA4b Orf3-like domain-containing protein</fullName>
    </recommendedName>
</protein>
<geneLocation type="plasmid" evidence="2 3">
    <name>unnamed1</name>
</geneLocation>
<name>A0A4P7D9T4_9BURK</name>
<keyword evidence="3" id="KW-1185">Reference proteome</keyword>
<dbReference type="AlphaFoldDB" id="A0A4P7D9T4"/>
<sequence length="116" mass="13748">MGLHEHERFAYLDDFTSWWLHDTRIERRSCNQRSRPMPCCVASSGRCPPEDIGGLDRYMNALEVHGEHEFLERIETLREGQIDVNVLHVEADEWLIWLDRGFDRRAADERLQVLAR</sequence>
<dbReference type="Pfam" id="PF07929">
    <property type="entry name" value="PRiA4_ORF3"/>
    <property type="match status" value="1"/>
</dbReference>
<evidence type="ECO:0000313" key="2">
    <source>
        <dbReference type="EMBL" id="QBR04197.1"/>
    </source>
</evidence>
<dbReference type="Gene3D" id="3.10.290.30">
    <property type="entry name" value="MM3350-like"/>
    <property type="match status" value="1"/>
</dbReference>
<organism evidence="2 3">
    <name type="scientific">Paraburkholderia pallida</name>
    <dbReference type="NCBI Taxonomy" id="2547399"/>
    <lineage>
        <taxon>Bacteria</taxon>
        <taxon>Pseudomonadati</taxon>
        <taxon>Pseudomonadota</taxon>
        <taxon>Betaproteobacteria</taxon>
        <taxon>Burkholderiales</taxon>
        <taxon>Burkholderiaceae</taxon>
        <taxon>Paraburkholderia</taxon>
    </lineage>
</organism>
<evidence type="ECO:0000313" key="3">
    <source>
        <dbReference type="Proteomes" id="UP000295727"/>
    </source>
</evidence>
<evidence type="ECO:0000259" key="1">
    <source>
        <dbReference type="Pfam" id="PF07929"/>
    </source>
</evidence>
<dbReference type="Proteomes" id="UP000295727">
    <property type="component" value="Plasmid unnamed1"/>
</dbReference>
<gene>
    <name evidence="2" type="ORF">E1956_44510</name>
</gene>
<dbReference type="InterPro" id="IPR012912">
    <property type="entry name" value="Plasmid_pRiA4b_Orf3-like"/>
</dbReference>
<dbReference type="KEGG" id="ppai:E1956_44510"/>
<accession>A0A4P7D9T4</accession>
<feature type="domain" description="Plasmid pRiA4b Orf3-like" evidence="1">
    <location>
        <begin position="4"/>
        <end position="107"/>
    </location>
</feature>
<dbReference type="SUPFAM" id="SSF159941">
    <property type="entry name" value="MM3350-like"/>
    <property type="match status" value="1"/>
</dbReference>
<dbReference type="InterPro" id="IPR024047">
    <property type="entry name" value="MM3350-like_sf"/>
</dbReference>
<reference evidence="2 3" key="1">
    <citation type="submission" date="2019-03" db="EMBL/GenBank/DDBJ databases">
        <title>Paraburkholderia sp. 7MH5, isolated from subtropical forest soil.</title>
        <authorList>
            <person name="Gao Z.-H."/>
            <person name="Qiu L.-H."/>
        </authorList>
    </citation>
    <scope>NUCLEOTIDE SEQUENCE [LARGE SCALE GENOMIC DNA]</scope>
    <source>
        <strain evidence="2 3">7MH5</strain>
        <plasmid evidence="2 3">unnamed1</plasmid>
    </source>
</reference>
<dbReference type="OrthoDB" id="9816539at2"/>
<dbReference type="EMBL" id="CP038152">
    <property type="protein sequence ID" value="QBR04197.1"/>
    <property type="molecule type" value="Genomic_DNA"/>
</dbReference>